<feature type="transmembrane region" description="Helical" evidence="2">
    <location>
        <begin position="105"/>
        <end position="126"/>
    </location>
</feature>
<feature type="transmembrane region" description="Helical" evidence="2">
    <location>
        <begin position="225"/>
        <end position="247"/>
    </location>
</feature>
<feature type="domain" description="DUF6534" evidence="3">
    <location>
        <begin position="189"/>
        <end position="279"/>
    </location>
</feature>
<gene>
    <name evidence="4" type="ORF">Rhopal_005080-T1</name>
</gene>
<feature type="compositionally biased region" description="Polar residues" evidence="1">
    <location>
        <begin position="299"/>
        <end position="310"/>
    </location>
</feature>
<protein>
    <recommendedName>
        <fullName evidence="3">DUF6534 domain-containing protein</fullName>
    </recommendedName>
</protein>
<organism evidence="4 5">
    <name type="scientific">Rhodotorula paludigena</name>
    <dbReference type="NCBI Taxonomy" id="86838"/>
    <lineage>
        <taxon>Eukaryota</taxon>
        <taxon>Fungi</taxon>
        <taxon>Dikarya</taxon>
        <taxon>Basidiomycota</taxon>
        <taxon>Pucciniomycotina</taxon>
        <taxon>Microbotryomycetes</taxon>
        <taxon>Sporidiobolales</taxon>
        <taxon>Sporidiobolaceae</taxon>
        <taxon>Rhodotorula</taxon>
    </lineage>
</organism>
<name>A0AAV5GRS0_9BASI</name>
<dbReference type="AlphaFoldDB" id="A0AAV5GRS0"/>
<keyword evidence="5" id="KW-1185">Reference proteome</keyword>
<evidence type="ECO:0000313" key="4">
    <source>
        <dbReference type="EMBL" id="GJN92052.1"/>
    </source>
</evidence>
<keyword evidence="2" id="KW-0472">Membrane</keyword>
<dbReference type="Pfam" id="PF20152">
    <property type="entry name" value="DUF6534"/>
    <property type="match status" value="1"/>
</dbReference>
<accession>A0AAV5GRS0</accession>
<dbReference type="EMBL" id="BQKY01000010">
    <property type="protein sequence ID" value="GJN92052.1"/>
    <property type="molecule type" value="Genomic_DNA"/>
</dbReference>
<dbReference type="InterPro" id="IPR045339">
    <property type="entry name" value="DUF6534"/>
</dbReference>
<reference evidence="4 5" key="1">
    <citation type="submission" date="2021-12" db="EMBL/GenBank/DDBJ databases">
        <title>High titer production of polyol ester of fatty acids by Rhodotorula paludigena BS15 towards product separation-free biomass refinery.</title>
        <authorList>
            <person name="Mano J."/>
            <person name="Ono H."/>
            <person name="Tanaka T."/>
            <person name="Naito K."/>
            <person name="Sushida H."/>
            <person name="Ike M."/>
            <person name="Tokuyasu K."/>
            <person name="Kitaoka M."/>
        </authorList>
    </citation>
    <scope>NUCLEOTIDE SEQUENCE [LARGE SCALE GENOMIC DNA]</scope>
    <source>
        <strain evidence="4 5">BS15</strain>
    </source>
</reference>
<keyword evidence="2" id="KW-1133">Transmembrane helix</keyword>
<feature type="region of interest" description="Disordered" evidence="1">
    <location>
        <begin position="342"/>
        <end position="365"/>
    </location>
</feature>
<feature type="region of interest" description="Disordered" evidence="1">
    <location>
        <begin position="289"/>
        <end position="310"/>
    </location>
</feature>
<evidence type="ECO:0000259" key="3">
    <source>
        <dbReference type="Pfam" id="PF20152"/>
    </source>
</evidence>
<keyword evidence="2" id="KW-0812">Transmembrane</keyword>
<evidence type="ECO:0000256" key="2">
    <source>
        <dbReference type="SAM" id="Phobius"/>
    </source>
</evidence>
<feature type="transmembrane region" description="Helical" evidence="2">
    <location>
        <begin position="185"/>
        <end position="205"/>
    </location>
</feature>
<feature type="transmembrane region" description="Helical" evidence="2">
    <location>
        <begin position="64"/>
        <end position="85"/>
    </location>
</feature>
<feature type="transmembrane region" description="Helical" evidence="2">
    <location>
        <begin position="138"/>
        <end position="165"/>
    </location>
</feature>
<evidence type="ECO:0000256" key="1">
    <source>
        <dbReference type="SAM" id="MobiDB-lite"/>
    </source>
</evidence>
<evidence type="ECO:0000313" key="5">
    <source>
        <dbReference type="Proteomes" id="UP001342314"/>
    </source>
</evidence>
<dbReference type="Proteomes" id="UP001342314">
    <property type="component" value="Unassembled WGS sequence"/>
</dbReference>
<comment type="caution">
    <text evidence="4">The sequence shown here is derived from an EMBL/GenBank/DDBJ whole genome shotgun (WGS) entry which is preliminary data.</text>
</comment>
<sequence length="425" mass="45793">MSAGDPYADVDLVGAPEWLAIKLVGPMVSGYAAQLIFYGLFFALFASFCFEGQFRRLPGKANKAVLIALFVLITGVTAITFDAMYKLASFQDRTSSAIIAGPDESVVLTMLGGFVGALTQTALTRRAATFIDKRWQRIAFYAVLFTLIIGGLFGSVAATVVSYIWIAAGTSLTVQLQWSTCIAVWLWSSAVADCVISGTLAFALYHRMSGFNEQTDSLLKRLAWYGLRSASYTAVVAMGGAIAASIFRDTVIEWSNLSVAFWAPLPALYGIAYFTTLASSRRAVETTFGTSHDLPTHSKGGQTRAGSSNWRKTSVALGLGTRRKRSRSMSSVDERSFGSLYRGASRSRGSHKDASASRGGTSTGPLQVHVEREVVRCFDEPSEGDLIAVAEGGGRMRWSVHSSKTGAHRQCADLSEKAAIPDEKE</sequence>
<proteinExistence type="predicted"/>
<feature type="transmembrane region" description="Helical" evidence="2">
    <location>
        <begin position="259"/>
        <end position="278"/>
    </location>
</feature>
<feature type="transmembrane region" description="Helical" evidence="2">
    <location>
        <begin position="31"/>
        <end position="52"/>
    </location>
</feature>